<reference evidence="2" key="1">
    <citation type="journal article" date="2019" name="Int. J. Syst. Evol. Microbiol.">
        <title>The Global Catalogue of Microorganisms (GCM) 10K type strain sequencing project: providing services to taxonomists for standard genome sequencing and annotation.</title>
        <authorList>
            <consortium name="The Broad Institute Genomics Platform"/>
            <consortium name="The Broad Institute Genome Sequencing Center for Infectious Disease"/>
            <person name="Wu L."/>
            <person name="Ma J."/>
        </authorList>
    </citation>
    <scope>NUCLEOTIDE SEQUENCE [LARGE SCALE GENOMIC DNA]</scope>
    <source>
        <strain evidence="2">JCM 17926</strain>
    </source>
</reference>
<organism evidence="1 2">
    <name type="scientific">Pontibacter saemangeumensis</name>
    <dbReference type="NCBI Taxonomy" id="1084525"/>
    <lineage>
        <taxon>Bacteria</taxon>
        <taxon>Pseudomonadati</taxon>
        <taxon>Bacteroidota</taxon>
        <taxon>Cytophagia</taxon>
        <taxon>Cytophagales</taxon>
        <taxon>Hymenobacteraceae</taxon>
        <taxon>Pontibacter</taxon>
    </lineage>
</organism>
<proteinExistence type="predicted"/>
<gene>
    <name evidence="1" type="ORF">GCM10023188_09340</name>
</gene>
<protein>
    <submittedName>
        <fullName evidence="1">Uncharacterized protein</fullName>
    </submittedName>
</protein>
<comment type="caution">
    <text evidence="1">The sequence shown here is derived from an EMBL/GenBank/DDBJ whole genome shotgun (WGS) entry which is preliminary data.</text>
</comment>
<evidence type="ECO:0000313" key="2">
    <source>
        <dbReference type="Proteomes" id="UP001500552"/>
    </source>
</evidence>
<dbReference type="EMBL" id="BAABHC010000004">
    <property type="protein sequence ID" value="GAA4426852.1"/>
    <property type="molecule type" value="Genomic_DNA"/>
</dbReference>
<dbReference type="Proteomes" id="UP001500552">
    <property type="component" value="Unassembled WGS sequence"/>
</dbReference>
<name>A0ABP8LDH1_9BACT</name>
<keyword evidence="2" id="KW-1185">Reference proteome</keyword>
<sequence>MIANFLQNHGWHPILLTVSAEYYEEKPDPDIAKTASPDIEVFYTEAYKAGKPRIIGDIGLRAFPFLYKKAIKLLNEFKIDFIWIPIPSFYGALLGRLLHNKTGTPYGIDYIDPWVRDISNRQDWRSKLSLFVAKWLEPIAVKKASLISGVSTAYYLPVLERNFKNTTIAHVGMPYGFDPKDHEILIDDLKFPWEGMDCEPLVYAGAFLPNSHFFIKLLFQVIQLKVKKGDWDKRKQLFFLGTGFYAGTTIADYAKQYGIEAIVHEVRARYPFLHVLNFLAASYAVMIIGSTEKHYTASKTFQALLSKKPVFGIFHKESSAVLMMQECNASNFLIEYYEQAGEQELKADIATKLEVLLSGDFQWKPELSKLDKHSASASAKALVLKLNELV</sequence>
<evidence type="ECO:0000313" key="1">
    <source>
        <dbReference type="EMBL" id="GAA4426852.1"/>
    </source>
</evidence>
<accession>A0ABP8LDH1</accession>